<dbReference type="SUPFAM" id="SSF50156">
    <property type="entry name" value="PDZ domain-like"/>
    <property type="match status" value="2"/>
</dbReference>
<protein>
    <recommendedName>
        <fullName evidence="11">Zinc metalloprotease</fullName>
        <ecNumber evidence="11">3.4.24.-</ecNumber>
    </recommendedName>
</protein>
<dbReference type="InterPro" id="IPR041489">
    <property type="entry name" value="PDZ_6"/>
</dbReference>
<proteinExistence type="inferred from homology"/>
<dbReference type="EC" id="3.4.24.-" evidence="11"/>
<dbReference type="GO" id="GO:0008237">
    <property type="term" value="F:metallopeptidase activity"/>
    <property type="evidence" value="ECO:0007669"/>
    <property type="project" value="UniProtKB-KW"/>
</dbReference>
<comment type="subcellular location">
    <subcellularLocation>
        <location evidence="2">Membrane</location>
        <topology evidence="2">Multi-pass membrane protein</topology>
    </subcellularLocation>
</comment>
<dbReference type="Gene3D" id="2.30.42.10">
    <property type="match status" value="2"/>
</dbReference>
<dbReference type="SMART" id="SM00228">
    <property type="entry name" value="PDZ"/>
    <property type="match status" value="2"/>
</dbReference>
<keyword evidence="8 11" id="KW-1133">Transmembrane helix</keyword>
<evidence type="ECO:0000256" key="3">
    <source>
        <dbReference type="ARBA" id="ARBA00007931"/>
    </source>
</evidence>
<evidence type="ECO:0000313" key="13">
    <source>
        <dbReference type="EMBL" id="GLQ90091.1"/>
    </source>
</evidence>
<dbReference type="CDD" id="cd23081">
    <property type="entry name" value="cpPDZ_EcRseP-like"/>
    <property type="match status" value="1"/>
</dbReference>
<evidence type="ECO:0000256" key="6">
    <source>
        <dbReference type="ARBA" id="ARBA00022801"/>
    </source>
</evidence>
<dbReference type="CDD" id="cd06163">
    <property type="entry name" value="S2P-M50_PDZ_RseP-like"/>
    <property type="match status" value="2"/>
</dbReference>
<gene>
    <name evidence="13" type="ORF">GCM10007898_36660</name>
</gene>
<comment type="similarity">
    <text evidence="3 11">Belongs to the peptidase M50B family.</text>
</comment>
<dbReference type="Pfam" id="PF02163">
    <property type="entry name" value="Peptidase_M50"/>
    <property type="match status" value="1"/>
</dbReference>
<accession>A0ABQ5XFU9</accession>
<organism evidence="13 14">
    <name type="scientific">Dyella flagellata</name>
    <dbReference type="NCBI Taxonomy" id="1867833"/>
    <lineage>
        <taxon>Bacteria</taxon>
        <taxon>Pseudomonadati</taxon>
        <taxon>Pseudomonadota</taxon>
        <taxon>Gammaproteobacteria</taxon>
        <taxon>Lysobacterales</taxon>
        <taxon>Rhodanobacteraceae</taxon>
        <taxon>Dyella</taxon>
    </lineage>
</organism>
<evidence type="ECO:0000256" key="9">
    <source>
        <dbReference type="ARBA" id="ARBA00023049"/>
    </source>
</evidence>
<evidence type="ECO:0000256" key="10">
    <source>
        <dbReference type="ARBA" id="ARBA00023136"/>
    </source>
</evidence>
<dbReference type="PROSITE" id="PS50106">
    <property type="entry name" value="PDZ"/>
    <property type="match status" value="1"/>
</dbReference>
<name>A0ABQ5XFU9_9GAMM</name>
<keyword evidence="5 11" id="KW-0812">Transmembrane</keyword>
<keyword evidence="14" id="KW-1185">Reference proteome</keyword>
<evidence type="ECO:0000259" key="12">
    <source>
        <dbReference type="PROSITE" id="PS50106"/>
    </source>
</evidence>
<evidence type="ECO:0000256" key="8">
    <source>
        <dbReference type="ARBA" id="ARBA00022989"/>
    </source>
</evidence>
<dbReference type="NCBIfam" id="TIGR00054">
    <property type="entry name" value="RIP metalloprotease RseP"/>
    <property type="match status" value="1"/>
</dbReference>
<keyword evidence="9 11" id="KW-0482">Metalloprotease</keyword>
<evidence type="ECO:0000256" key="1">
    <source>
        <dbReference type="ARBA" id="ARBA00001947"/>
    </source>
</evidence>
<dbReference type="PANTHER" id="PTHR42837:SF2">
    <property type="entry name" value="MEMBRANE METALLOPROTEASE ARASP2, CHLOROPLASTIC-RELATED"/>
    <property type="match status" value="1"/>
</dbReference>
<feature type="transmembrane region" description="Helical" evidence="11">
    <location>
        <begin position="394"/>
        <end position="423"/>
    </location>
</feature>
<evidence type="ECO:0000256" key="2">
    <source>
        <dbReference type="ARBA" id="ARBA00004141"/>
    </source>
</evidence>
<dbReference type="InterPro" id="IPR001478">
    <property type="entry name" value="PDZ"/>
</dbReference>
<keyword evidence="10 11" id="KW-0472">Membrane</keyword>
<evidence type="ECO:0000256" key="5">
    <source>
        <dbReference type="ARBA" id="ARBA00022692"/>
    </source>
</evidence>
<feature type="transmembrane region" description="Helical" evidence="11">
    <location>
        <begin position="115"/>
        <end position="139"/>
    </location>
</feature>
<dbReference type="InterPro" id="IPR004387">
    <property type="entry name" value="Pept_M50_Zn"/>
</dbReference>
<keyword evidence="4" id="KW-0645">Protease</keyword>
<feature type="transmembrane region" description="Helical" evidence="11">
    <location>
        <begin position="435"/>
        <end position="456"/>
    </location>
</feature>
<dbReference type="Pfam" id="PF17820">
    <property type="entry name" value="PDZ_6"/>
    <property type="match status" value="2"/>
</dbReference>
<dbReference type="InterPro" id="IPR036034">
    <property type="entry name" value="PDZ_sf"/>
</dbReference>
<reference evidence="14" key="1">
    <citation type="journal article" date="2019" name="Int. J. Syst. Evol. Microbiol.">
        <title>The Global Catalogue of Microorganisms (GCM) 10K type strain sequencing project: providing services to taxonomists for standard genome sequencing and annotation.</title>
        <authorList>
            <consortium name="The Broad Institute Genomics Platform"/>
            <consortium name="The Broad Institute Genome Sequencing Center for Infectious Disease"/>
            <person name="Wu L."/>
            <person name="Ma J."/>
        </authorList>
    </citation>
    <scope>NUCLEOTIDE SEQUENCE [LARGE SCALE GENOMIC DNA]</scope>
    <source>
        <strain evidence="14">NBRC 111981</strain>
    </source>
</reference>
<feature type="transmembrane region" description="Helical" evidence="11">
    <location>
        <begin position="21"/>
        <end position="39"/>
    </location>
</feature>
<evidence type="ECO:0000256" key="11">
    <source>
        <dbReference type="RuleBase" id="RU362031"/>
    </source>
</evidence>
<comment type="cofactor">
    <cofactor evidence="1 11">
        <name>Zn(2+)</name>
        <dbReference type="ChEBI" id="CHEBI:29105"/>
    </cofactor>
</comment>
<dbReference type="PANTHER" id="PTHR42837">
    <property type="entry name" value="REGULATOR OF SIGMA-E PROTEASE RSEP"/>
    <property type="match status" value="1"/>
</dbReference>
<sequence>MQRLLISFEFLRDVPALMNPFLGSVFWLLVTLGVLVTFHEFGHYWVARRCGVKVLRFSIGFGRAVWKHIGRDGTEYQIAAIPLGGYVKMLDAREGEVDPAQRHQEFTAQPIWKRIAIVAAGPGFNIIFTIAAFWLMFLIGRTDYAPIVTAAPQSLAAQAGIEPGDRLLTIGGMQVSTWSDSYDAIANALLSRTPLAITVLGTDRKERSLVLPLNRLPAGEDLGQYLDKLGLSPAPPPPVIASLSAGDPAALAGLQAGDRIVSINGNAVKNFDDIGTLIKANAAKSPRLSVDVERHGKPMSFTVTAQMKSEQGLPMQWIIGISGPAAEAAIQHYGPAKAFTESLALTWQRTTDTFGMVGKMVTGEASTRNLSGVIGIAQVANAAAQMGLDRFLEFLGLVSLSLAIINLLPIPVLDGGHLLYYLIELIKGSPVSERTMIAGQYVGIALLVTLMGLAFYNDIHRIILPS</sequence>
<evidence type="ECO:0000313" key="14">
    <source>
        <dbReference type="Proteomes" id="UP001156627"/>
    </source>
</evidence>
<keyword evidence="6 11" id="KW-0378">Hydrolase</keyword>
<keyword evidence="7 11" id="KW-0862">Zinc</keyword>
<dbReference type="InterPro" id="IPR008915">
    <property type="entry name" value="Peptidase_M50"/>
</dbReference>
<feature type="domain" description="PDZ" evidence="12">
    <location>
        <begin position="210"/>
        <end position="270"/>
    </location>
</feature>
<dbReference type="EMBL" id="BSOA01000047">
    <property type="protein sequence ID" value="GLQ90091.1"/>
    <property type="molecule type" value="Genomic_DNA"/>
</dbReference>
<evidence type="ECO:0000256" key="7">
    <source>
        <dbReference type="ARBA" id="ARBA00022833"/>
    </source>
</evidence>
<keyword evidence="11" id="KW-0479">Metal-binding</keyword>
<comment type="caution">
    <text evidence="13">The sequence shown here is derived from an EMBL/GenBank/DDBJ whole genome shotgun (WGS) entry which is preliminary data.</text>
</comment>
<evidence type="ECO:0000256" key="4">
    <source>
        <dbReference type="ARBA" id="ARBA00022670"/>
    </source>
</evidence>
<dbReference type="Proteomes" id="UP001156627">
    <property type="component" value="Unassembled WGS sequence"/>
</dbReference>